<dbReference type="GO" id="GO:0016020">
    <property type="term" value="C:membrane"/>
    <property type="evidence" value="ECO:0007669"/>
    <property type="project" value="UniProtKB-SubCell"/>
</dbReference>
<dbReference type="EMBL" id="JACEOL010000061">
    <property type="protein sequence ID" value="MBA4603577.1"/>
    <property type="molecule type" value="Genomic_DNA"/>
</dbReference>
<dbReference type="Pfam" id="PF01545">
    <property type="entry name" value="Cation_efflux"/>
    <property type="match status" value="1"/>
</dbReference>
<sequence length="85" mass="9029">MAIEICIRAVQAIFVPRQTSIDSWALYVSVGSAIILFAVSMANFILSKKTGSQALYAAAQDNRSDALVSIGTAIELWEPILAGIG</sequence>
<dbReference type="GO" id="GO:0008324">
    <property type="term" value="F:monoatomic cation transmembrane transporter activity"/>
    <property type="evidence" value="ECO:0007669"/>
    <property type="project" value="InterPro"/>
</dbReference>
<evidence type="ECO:0000256" key="5">
    <source>
        <dbReference type="SAM" id="Phobius"/>
    </source>
</evidence>
<protein>
    <submittedName>
        <fullName evidence="7">Cation transporter</fullName>
    </submittedName>
</protein>
<evidence type="ECO:0000313" key="7">
    <source>
        <dbReference type="EMBL" id="MBA4603577.1"/>
    </source>
</evidence>
<organism evidence="7 8">
    <name type="scientific">Thermoactinomyces mirandus</name>
    <dbReference type="NCBI Taxonomy" id="2756294"/>
    <lineage>
        <taxon>Bacteria</taxon>
        <taxon>Bacillati</taxon>
        <taxon>Bacillota</taxon>
        <taxon>Bacilli</taxon>
        <taxon>Bacillales</taxon>
        <taxon>Thermoactinomycetaceae</taxon>
        <taxon>Thermoactinomyces</taxon>
    </lineage>
</organism>
<keyword evidence="8" id="KW-1185">Reference proteome</keyword>
<evidence type="ECO:0000256" key="4">
    <source>
        <dbReference type="ARBA" id="ARBA00023136"/>
    </source>
</evidence>
<dbReference type="RefSeq" id="WP_181742051.1">
    <property type="nucleotide sequence ID" value="NZ_JACEOL010000061.1"/>
</dbReference>
<evidence type="ECO:0000313" key="8">
    <source>
        <dbReference type="Proteomes" id="UP000538292"/>
    </source>
</evidence>
<comment type="subcellular location">
    <subcellularLocation>
        <location evidence="1">Membrane</location>
        <topology evidence="1">Multi-pass membrane protein</topology>
    </subcellularLocation>
</comment>
<feature type="domain" description="Cation efflux protein transmembrane" evidence="6">
    <location>
        <begin position="2"/>
        <end position="74"/>
    </location>
</feature>
<reference evidence="7 8" key="1">
    <citation type="submission" date="2020-07" db="EMBL/GenBank/DDBJ databases">
        <title>Thermoactinomyces phylogeny.</title>
        <authorList>
            <person name="Dunlap C."/>
        </authorList>
    </citation>
    <scope>NUCLEOTIDE SEQUENCE [LARGE SCALE GENOMIC DNA]</scope>
    <source>
        <strain evidence="7 8">AMNI-1</strain>
    </source>
</reference>
<evidence type="ECO:0000259" key="6">
    <source>
        <dbReference type="Pfam" id="PF01545"/>
    </source>
</evidence>
<keyword evidence="3 5" id="KW-1133">Transmembrane helix</keyword>
<gene>
    <name evidence="7" type="ORF">H2C83_14985</name>
</gene>
<name>A0A7W2ASM2_9BACL</name>
<accession>A0A7W2ASM2</accession>
<dbReference type="Gene3D" id="1.20.1510.10">
    <property type="entry name" value="Cation efflux protein transmembrane domain"/>
    <property type="match status" value="1"/>
</dbReference>
<evidence type="ECO:0000256" key="1">
    <source>
        <dbReference type="ARBA" id="ARBA00004141"/>
    </source>
</evidence>
<evidence type="ECO:0000256" key="3">
    <source>
        <dbReference type="ARBA" id="ARBA00022989"/>
    </source>
</evidence>
<proteinExistence type="predicted"/>
<keyword evidence="4 5" id="KW-0472">Membrane</keyword>
<feature type="transmembrane region" description="Helical" evidence="5">
    <location>
        <begin position="24"/>
        <end position="46"/>
    </location>
</feature>
<dbReference type="InterPro" id="IPR058533">
    <property type="entry name" value="Cation_efflux_TM"/>
</dbReference>
<dbReference type="Proteomes" id="UP000538292">
    <property type="component" value="Unassembled WGS sequence"/>
</dbReference>
<keyword evidence="2 5" id="KW-0812">Transmembrane</keyword>
<dbReference type="SUPFAM" id="SSF161111">
    <property type="entry name" value="Cation efflux protein transmembrane domain-like"/>
    <property type="match status" value="1"/>
</dbReference>
<comment type="caution">
    <text evidence="7">The sequence shown here is derived from an EMBL/GenBank/DDBJ whole genome shotgun (WGS) entry which is preliminary data.</text>
</comment>
<evidence type="ECO:0000256" key="2">
    <source>
        <dbReference type="ARBA" id="ARBA00022692"/>
    </source>
</evidence>
<dbReference type="InterPro" id="IPR027469">
    <property type="entry name" value="Cation_efflux_TMD_sf"/>
</dbReference>
<dbReference type="AlphaFoldDB" id="A0A7W2ASM2"/>